<evidence type="ECO:0000313" key="2">
    <source>
        <dbReference type="Proteomes" id="UP000827976"/>
    </source>
</evidence>
<protein>
    <submittedName>
        <fullName evidence="1">DnaJ domain-containing protein</fullName>
    </submittedName>
</protein>
<proteinExistence type="predicted"/>
<dbReference type="Proteomes" id="UP000827976">
    <property type="component" value="Chromosome 4"/>
</dbReference>
<name>A0ACB7WCE0_DIOAL</name>
<evidence type="ECO:0000313" key="1">
    <source>
        <dbReference type="EMBL" id="KAH7685493.1"/>
    </source>
</evidence>
<organism evidence="1 2">
    <name type="scientific">Dioscorea alata</name>
    <name type="common">Purple yam</name>
    <dbReference type="NCBI Taxonomy" id="55571"/>
    <lineage>
        <taxon>Eukaryota</taxon>
        <taxon>Viridiplantae</taxon>
        <taxon>Streptophyta</taxon>
        <taxon>Embryophyta</taxon>
        <taxon>Tracheophyta</taxon>
        <taxon>Spermatophyta</taxon>
        <taxon>Magnoliopsida</taxon>
        <taxon>Liliopsida</taxon>
        <taxon>Dioscoreales</taxon>
        <taxon>Dioscoreaceae</taxon>
        <taxon>Dioscorea</taxon>
    </lineage>
</organism>
<accession>A0ACB7WCE0</accession>
<keyword evidence="2" id="KW-1185">Reference proteome</keyword>
<sequence>MQAFGWKRGIPLRNSTPIQCTLAAFHSTPLSFSKWKTKWKNQDEEGSQKPSKTYARYAVRLKRADTKKALKDFLLYGKPSNMIQDEDSTQSRRSKAESRLHEFNNCPRSNGSGRSKPSSNSSECGKGKRHKGKRWNDKWSYGYYDDDFGHHEANFQASFGGHKTFNWSFPSWEKYRFENSTSGFEWRDEAKWEKIKKKFLNVSDIEEEEPSDVGTHSDRVALGLPATGSLKLDDVKIAFRTSALKWHPDKHQGPSQAVAAEKFKRCVDAYNSLCNSLKNN</sequence>
<gene>
    <name evidence="1" type="ORF">IHE45_04G042600</name>
</gene>
<comment type="caution">
    <text evidence="1">The sequence shown here is derived from an EMBL/GenBank/DDBJ whole genome shotgun (WGS) entry which is preliminary data.</text>
</comment>
<dbReference type="EMBL" id="CM037014">
    <property type="protein sequence ID" value="KAH7685493.1"/>
    <property type="molecule type" value="Genomic_DNA"/>
</dbReference>
<reference evidence="2" key="1">
    <citation type="journal article" date="2022" name="Nat. Commun.">
        <title>Chromosome evolution and the genetic basis of agronomically important traits in greater yam.</title>
        <authorList>
            <person name="Bredeson J.V."/>
            <person name="Lyons J.B."/>
            <person name="Oniyinde I.O."/>
            <person name="Okereke N.R."/>
            <person name="Kolade O."/>
            <person name="Nnabue I."/>
            <person name="Nwadili C.O."/>
            <person name="Hribova E."/>
            <person name="Parker M."/>
            <person name="Nwogha J."/>
            <person name="Shu S."/>
            <person name="Carlson J."/>
            <person name="Kariba R."/>
            <person name="Muthemba S."/>
            <person name="Knop K."/>
            <person name="Barton G.J."/>
            <person name="Sherwood A.V."/>
            <person name="Lopez-Montes A."/>
            <person name="Asiedu R."/>
            <person name="Jamnadass R."/>
            <person name="Muchugi A."/>
            <person name="Goodstein D."/>
            <person name="Egesi C.N."/>
            <person name="Featherston J."/>
            <person name="Asfaw A."/>
            <person name="Simpson G.G."/>
            <person name="Dolezel J."/>
            <person name="Hendre P.S."/>
            <person name="Van Deynze A."/>
            <person name="Kumar P.L."/>
            <person name="Obidiegwu J.E."/>
            <person name="Bhattacharjee R."/>
            <person name="Rokhsar D.S."/>
        </authorList>
    </citation>
    <scope>NUCLEOTIDE SEQUENCE [LARGE SCALE GENOMIC DNA]</scope>
    <source>
        <strain evidence="2">cv. TDa95/00328</strain>
    </source>
</reference>